<feature type="transmembrane region" description="Helical" evidence="1">
    <location>
        <begin position="87"/>
        <end position="106"/>
    </location>
</feature>
<keyword evidence="1" id="KW-0472">Membrane</keyword>
<protein>
    <submittedName>
        <fullName evidence="2">1,2-dihydroxy-3-keto-5-methylthiopentene dioxygenase</fullName>
        <ecNumber evidence="2">1.13.11.5</ecNumber>
    </submittedName>
</protein>
<comment type="caution">
    <text evidence="2">The sequence shown here is derived from an EMBL/GenBank/DDBJ whole genome shotgun (WGS) entry which is preliminary data.</text>
</comment>
<evidence type="ECO:0000313" key="3">
    <source>
        <dbReference type="Proteomes" id="UP001383192"/>
    </source>
</evidence>
<reference evidence="2 3" key="1">
    <citation type="submission" date="2024-01" db="EMBL/GenBank/DDBJ databases">
        <title>A draft genome for a cacao thread blight-causing isolate of Paramarasmius palmivorus.</title>
        <authorList>
            <person name="Baruah I.K."/>
            <person name="Bukari Y."/>
            <person name="Amoako-Attah I."/>
            <person name="Meinhardt L.W."/>
            <person name="Bailey B.A."/>
            <person name="Cohen S.P."/>
        </authorList>
    </citation>
    <scope>NUCLEOTIDE SEQUENCE [LARGE SCALE GENOMIC DNA]</scope>
    <source>
        <strain evidence="2 3">GH-12</strain>
    </source>
</reference>
<evidence type="ECO:0000313" key="2">
    <source>
        <dbReference type="EMBL" id="KAK7025365.1"/>
    </source>
</evidence>
<dbReference type="SUPFAM" id="SSF51182">
    <property type="entry name" value="RmlC-like cupins"/>
    <property type="match status" value="1"/>
</dbReference>
<evidence type="ECO:0000256" key="1">
    <source>
        <dbReference type="SAM" id="Phobius"/>
    </source>
</evidence>
<keyword evidence="1" id="KW-0812">Transmembrane</keyword>
<feature type="transmembrane region" description="Helical" evidence="1">
    <location>
        <begin position="118"/>
        <end position="137"/>
    </location>
</feature>
<dbReference type="InterPro" id="IPR011051">
    <property type="entry name" value="RmlC_Cupin_sf"/>
</dbReference>
<gene>
    <name evidence="2" type="primary">ADI1_4</name>
    <name evidence="2" type="ORF">VNI00_016076</name>
</gene>
<proteinExistence type="predicted"/>
<dbReference type="Gene3D" id="2.60.120.10">
    <property type="entry name" value="Jelly Rolls"/>
    <property type="match status" value="1"/>
</dbReference>
<organism evidence="2 3">
    <name type="scientific">Paramarasmius palmivorus</name>
    <dbReference type="NCBI Taxonomy" id="297713"/>
    <lineage>
        <taxon>Eukaryota</taxon>
        <taxon>Fungi</taxon>
        <taxon>Dikarya</taxon>
        <taxon>Basidiomycota</taxon>
        <taxon>Agaricomycotina</taxon>
        <taxon>Agaricomycetes</taxon>
        <taxon>Agaricomycetidae</taxon>
        <taxon>Agaricales</taxon>
        <taxon>Marasmiineae</taxon>
        <taxon>Marasmiaceae</taxon>
        <taxon>Paramarasmius</taxon>
    </lineage>
</organism>
<dbReference type="AlphaFoldDB" id="A0AAW0BGE5"/>
<keyword evidence="2" id="KW-0560">Oxidoreductase</keyword>
<keyword evidence="2" id="KW-0223">Dioxygenase</keyword>
<keyword evidence="1" id="KW-1133">Transmembrane helix</keyword>
<dbReference type="Proteomes" id="UP001383192">
    <property type="component" value="Unassembled WGS sequence"/>
</dbReference>
<dbReference type="EMBL" id="JAYKXP010000116">
    <property type="protein sequence ID" value="KAK7025365.1"/>
    <property type="molecule type" value="Genomic_DNA"/>
</dbReference>
<dbReference type="EC" id="1.13.11.5" evidence="2"/>
<accession>A0AAW0BGE5</accession>
<dbReference type="GO" id="GO:0004411">
    <property type="term" value="F:homogentisate 1,2-dioxygenase activity"/>
    <property type="evidence" value="ECO:0007669"/>
    <property type="project" value="UniProtKB-EC"/>
</dbReference>
<name>A0AAW0BGE5_9AGAR</name>
<keyword evidence="3" id="KW-1185">Reference proteome</keyword>
<sequence length="191" mass="21093">MTRAYIRIAPPTDGVNDVSLDTSRPASAEDLSAIGWKISALNTDLQGQEQFKALAKSQGFPQPEGVRLDLGLVDDVEPFMELANKVMFKNIILTNAAMVLVLSGTYFVDVEDPINTRWFRLVLTPGTVLFVPAGTMYRCGINEADIKTISTIVTLKVDDLSVDNLNDYYLCADKDTEKHSSRRAYLESLGI</sequence>
<dbReference type="InterPro" id="IPR014710">
    <property type="entry name" value="RmlC-like_jellyroll"/>
</dbReference>